<dbReference type="SUPFAM" id="SSF52540">
    <property type="entry name" value="P-loop containing nucleoside triphosphate hydrolases"/>
    <property type="match status" value="1"/>
</dbReference>
<feature type="domain" description="ABC transporter" evidence="10">
    <location>
        <begin position="25"/>
        <end position="259"/>
    </location>
</feature>
<evidence type="ECO:0000259" key="10">
    <source>
        <dbReference type="PROSITE" id="PS50893"/>
    </source>
</evidence>
<keyword evidence="5" id="KW-0547">Nucleotide-binding</keyword>
<evidence type="ECO:0000313" key="12">
    <source>
        <dbReference type="Proteomes" id="UP000469194"/>
    </source>
</evidence>
<dbReference type="InterPro" id="IPR030679">
    <property type="entry name" value="ABC_ATPase_HisP-typ"/>
</dbReference>
<dbReference type="Pfam" id="PF00005">
    <property type="entry name" value="ABC_tran"/>
    <property type="match status" value="1"/>
</dbReference>
<dbReference type="PIRSF" id="PIRSF039085">
    <property type="entry name" value="ABC_ATPase_HisP"/>
    <property type="match status" value="1"/>
</dbReference>
<dbReference type="GO" id="GO:0005886">
    <property type="term" value="C:plasma membrane"/>
    <property type="evidence" value="ECO:0007669"/>
    <property type="project" value="UniProtKB-SubCell"/>
</dbReference>
<protein>
    <submittedName>
        <fullName evidence="11">ATP-binding cassette domain-containing protein</fullName>
    </submittedName>
</protein>
<evidence type="ECO:0000256" key="9">
    <source>
        <dbReference type="SAM" id="MobiDB-lite"/>
    </source>
</evidence>
<dbReference type="SMART" id="SM00382">
    <property type="entry name" value="AAA"/>
    <property type="match status" value="1"/>
</dbReference>
<dbReference type="InterPro" id="IPR027417">
    <property type="entry name" value="P-loop_NTPase"/>
</dbReference>
<dbReference type="GO" id="GO:0016887">
    <property type="term" value="F:ATP hydrolysis activity"/>
    <property type="evidence" value="ECO:0007669"/>
    <property type="project" value="InterPro"/>
</dbReference>
<sequence length="263" mass="28254">MTQSQTDTTAASQAGNDGQSDRTAVSFDHVSKRFGGRTVVDSVSFTVEQGSTAVIIGPSGSGKSTVLRMINQLETPTSGTVRVLGKDLADPATDIRALRSSIGMVFQHYSLFPQLNVVDNVAFPLRHAQGLDKAAARKAALEALEQVGIAKLANHYPDQISGGERQRAAIARALTTKPKIMLFDEVTSALDPEHVKSVLELIAGLKDQGITLVVVTHEMRFARQAADTVLYMDGGHLLETGSSDEIFNHPRSERLQAFLSAVE</sequence>
<evidence type="ECO:0000256" key="7">
    <source>
        <dbReference type="ARBA" id="ARBA00022970"/>
    </source>
</evidence>
<comment type="subcellular location">
    <subcellularLocation>
        <location evidence="1">Cell membrane</location>
        <topology evidence="1">Peripheral membrane protein</topology>
    </subcellularLocation>
</comment>
<evidence type="ECO:0000256" key="1">
    <source>
        <dbReference type="ARBA" id="ARBA00004202"/>
    </source>
</evidence>
<feature type="region of interest" description="Disordered" evidence="9">
    <location>
        <begin position="1"/>
        <end position="23"/>
    </location>
</feature>
<reference evidence="11 12" key="1">
    <citation type="submission" date="2019-10" db="EMBL/GenBank/DDBJ databases">
        <title>Bifidobacterium from non-human primates.</title>
        <authorList>
            <person name="Modesto M."/>
        </authorList>
    </citation>
    <scope>NUCLEOTIDE SEQUENCE [LARGE SCALE GENOMIC DNA]</scope>
    <source>
        <strain evidence="11 12">TRE17</strain>
    </source>
</reference>
<feature type="compositionally biased region" description="Low complexity" evidence="9">
    <location>
        <begin position="1"/>
        <end position="14"/>
    </location>
</feature>
<dbReference type="InterPro" id="IPR003593">
    <property type="entry name" value="AAA+_ATPase"/>
</dbReference>
<keyword evidence="6 11" id="KW-0067">ATP-binding</keyword>
<comment type="caution">
    <text evidence="11">The sequence shown here is derived from an EMBL/GenBank/DDBJ whole genome shotgun (WGS) entry which is preliminary data.</text>
</comment>
<dbReference type="EMBL" id="WHZW01000001">
    <property type="protein sequence ID" value="NEG88486.1"/>
    <property type="molecule type" value="Genomic_DNA"/>
</dbReference>
<dbReference type="GO" id="GO:0015424">
    <property type="term" value="F:ABC-type amino acid transporter activity"/>
    <property type="evidence" value="ECO:0007669"/>
    <property type="project" value="InterPro"/>
</dbReference>
<evidence type="ECO:0000256" key="8">
    <source>
        <dbReference type="ARBA" id="ARBA00023136"/>
    </source>
</evidence>
<evidence type="ECO:0000256" key="2">
    <source>
        <dbReference type="ARBA" id="ARBA00005417"/>
    </source>
</evidence>
<keyword evidence="8" id="KW-0472">Membrane</keyword>
<keyword evidence="7" id="KW-0029">Amino-acid transport</keyword>
<dbReference type="Proteomes" id="UP000469194">
    <property type="component" value="Unassembled WGS sequence"/>
</dbReference>
<accession>A0A6N9Z1X7</accession>
<evidence type="ECO:0000256" key="3">
    <source>
        <dbReference type="ARBA" id="ARBA00022448"/>
    </source>
</evidence>
<organism evidence="11 12">
    <name type="scientific">Bifidobacterium aerophilum</name>
    <dbReference type="NCBI Taxonomy" id="1798155"/>
    <lineage>
        <taxon>Bacteria</taxon>
        <taxon>Bacillati</taxon>
        <taxon>Actinomycetota</taxon>
        <taxon>Actinomycetes</taxon>
        <taxon>Bifidobacteriales</taxon>
        <taxon>Bifidobacteriaceae</taxon>
        <taxon>Bifidobacterium</taxon>
    </lineage>
</organism>
<keyword evidence="4" id="KW-1003">Cell membrane</keyword>
<gene>
    <name evidence="11" type="ORF">GFD25_00395</name>
</gene>
<name>A0A6N9Z1X7_9BIFI</name>
<evidence type="ECO:0000313" key="11">
    <source>
        <dbReference type="EMBL" id="NEG88486.1"/>
    </source>
</evidence>
<dbReference type="InterPro" id="IPR050086">
    <property type="entry name" value="MetN_ABC_transporter-like"/>
</dbReference>
<comment type="similarity">
    <text evidence="2">Belongs to the ABC transporter superfamily.</text>
</comment>
<dbReference type="Gene3D" id="3.40.50.300">
    <property type="entry name" value="P-loop containing nucleotide triphosphate hydrolases"/>
    <property type="match status" value="1"/>
</dbReference>
<dbReference type="PROSITE" id="PS00211">
    <property type="entry name" value="ABC_TRANSPORTER_1"/>
    <property type="match status" value="1"/>
</dbReference>
<dbReference type="AlphaFoldDB" id="A0A6N9Z1X7"/>
<dbReference type="PANTHER" id="PTHR43166">
    <property type="entry name" value="AMINO ACID IMPORT ATP-BINDING PROTEIN"/>
    <property type="match status" value="1"/>
</dbReference>
<dbReference type="InterPro" id="IPR017871">
    <property type="entry name" value="ABC_transporter-like_CS"/>
</dbReference>
<dbReference type="RefSeq" id="WP_163228820.1">
    <property type="nucleotide sequence ID" value="NZ_WHZW01000001.1"/>
</dbReference>
<dbReference type="PROSITE" id="PS50893">
    <property type="entry name" value="ABC_TRANSPORTER_2"/>
    <property type="match status" value="1"/>
</dbReference>
<keyword evidence="12" id="KW-1185">Reference proteome</keyword>
<dbReference type="InterPro" id="IPR003439">
    <property type="entry name" value="ABC_transporter-like_ATP-bd"/>
</dbReference>
<dbReference type="GO" id="GO:0005524">
    <property type="term" value="F:ATP binding"/>
    <property type="evidence" value="ECO:0007669"/>
    <property type="project" value="UniProtKB-KW"/>
</dbReference>
<keyword evidence="3" id="KW-0813">Transport</keyword>
<evidence type="ECO:0000256" key="6">
    <source>
        <dbReference type="ARBA" id="ARBA00022840"/>
    </source>
</evidence>
<evidence type="ECO:0000256" key="4">
    <source>
        <dbReference type="ARBA" id="ARBA00022475"/>
    </source>
</evidence>
<proteinExistence type="inferred from homology"/>
<dbReference type="PANTHER" id="PTHR43166:SF9">
    <property type="entry name" value="GLUTAMATE_ASPARTATE IMPORT ATP-BINDING PROTEIN GLTL"/>
    <property type="match status" value="1"/>
</dbReference>
<evidence type="ECO:0000256" key="5">
    <source>
        <dbReference type="ARBA" id="ARBA00022741"/>
    </source>
</evidence>